<organism evidence="4 5">
    <name type="scientific">Teladorsagia circumcincta</name>
    <name type="common">Brown stomach worm</name>
    <name type="synonym">Ostertagia circumcincta</name>
    <dbReference type="NCBI Taxonomy" id="45464"/>
    <lineage>
        <taxon>Eukaryota</taxon>
        <taxon>Metazoa</taxon>
        <taxon>Ecdysozoa</taxon>
        <taxon>Nematoda</taxon>
        <taxon>Chromadorea</taxon>
        <taxon>Rhabditida</taxon>
        <taxon>Rhabditina</taxon>
        <taxon>Rhabditomorpha</taxon>
        <taxon>Strongyloidea</taxon>
        <taxon>Trichostrongylidae</taxon>
        <taxon>Teladorsagia</taxon>
    </lineage>
</organism>
<evidence type="ECO:0000313" key="5">
    <source>
        <dbReference type="Proteomes" id="UP000230423"/>
    </source>
</evidence>
<dbReference type="Proteomes" id="UP000230423">
    <property type="component" value="Unassembled WGS sequence"/>
</dbReference>
<dbReference type="Gene3D" id="3.40.50.1820">
    <property type="entry name" value="alpha/beta hydrolase"/>
    <property type="match status" value="2"/>
</dbReference>
<evidence type="ECO:0000313" key="4">
    <source>
        <dbReference type="EMBL" id="PIO77136.1"/>
    </source>
</evidence>
<dbReference type="InterPro" id="IPR000073">
    <property type="entry name" value="AB_hydrolase_1"/>
</dbReference>
<evidence type="ECO:0000256" key="1">
    <source>
        <dbReference type="ARBA" id="ARBA00010088"/>
    </source>
</evidence>
<dbReference type="AlphaFoldDB" id="A0A2G9V409"/>
<keyword evidence="2" id="KW-0378">Hydrolase</keyword>
<dbReference type="InterPro" id="IPR029058">
    <property type="entry name" value="AB_hydrolase_fold"/>
</dbReference>
<dbReference type="GO" id="GO:0097176">
    <property type="term" value="P:epoxide metabolic process"/>
    <property type="evidence" value="ECO:0007669"/>
    <property type="project" value="TreeGrafter"/>
</dbReference>
<proteinExistence type="inferred from homology"/>
<dbReference type="EMBL" id="KZ345010">
    <property type="protein sequence ID" value="PIO77136.1"/>
    <property type="molecule type" value="Genomic_DNA"/>
</dbReference>
<feature type="domain" description="AB hydrolase-1" evidence="3">
    <location>
        <begin position="20"/>
        <end position="100"/>
    </location>
</feature>
<name>A0A2G9V409_TELCI</name>
<sequence>MNNVFKIAFEVVAPSIPGYGCQVACARVLRKLMERLNIKKFYLQGGDWGSLITSNLAKLYPAQVFGLHLNMLAAMPDASLKVAALEIIGSLFPKVFNDFVVEHYIVLGLRSVLPFPPTSYIGSKVRDRYGYDQSRWQYLAVPTAHFSGLNEMFDRTPPELSSVLYNLTHYTEAPDVGHFAAFEMPRPLAVDIFEFVKKLER</sequence>
<dbReference type="OrthoDB" id="7130006at2759"/>
<dbReference type="PANTHER" id="PTHR21661">
    <property type="entry name" value="EPOXIDE HYDROLASE 1-RELATED"/>
    <property type="match status" value="1"/>
</dbReference>
<evidence type="ECO:0000259" key="3">
    <source>
        <dbReference type="Pfam" id="PF00561"/>
    </source>
</evidence>
<dbReference type="GO" id="GO:0004301">
    <property type="term" value="F:epoxide hydrolase activity"/>
    <property type="evidence" value="ECO:0007669"/>
    <property type="project" value="TreeGrafter"/>
</dbReference>
<evidence type="ECO:0000256" key="2">
    <source>
        <dbReference type="ARBA" id="ARBA00022801"/>
    </source>
</evidence>
<reference evidence="4 5" key="1">
    <citation type="submission" date="2015-09" db="EMBL/GenBank/DDBJ databases">
        <title>Draft genome of the parasitic nematode Teladorsagia circumcincta isolate WARC Sus (inbred).</title>
        <authorList>
            <person name="Mitreva M."/>
        </authorList>
    </citation>
    <scope>NUCLEOTIDE SEQUENCE [LARGE SCALE GENOMIC DNA]</scope>
    <source>
        <strain evidence="4 5">S</strain>
    </source>
</reference>
<protein>
    <recommendedName>
        <fullName evidence="3">AB hydrolase-1 domain-containing protein</fullName>
    </recommendedName>
</protein>
<dbReference type="SUPFAM" id="SSF53474">
    <property type="entry name" value="alpha/beta-Hydrolases"/>
    <property type="match status" value="1"/>
</dbReference>
<comment type="similarity">
    <text evidence="1">Belongs to the peptidase S33 family.</text>
</comment>
<dbReference type="PANTHER" id="PTHR21661:SF35">
    <property type="entry name" value="EPOXIDE HYDROLASE"/>
    <property type="match status" value="1"/>
</dbReference>
<accession>A0A2G9V409</accession>
<gene>
    <name evidence="4" type="ORF">TELCIR_00786</name>
</gene>
<dbReference type="Pfam" id="PF00561">
    <property type="entry name" value="Abhydrolase_1"/>
    <property type="match status" value="1"/>
</dbReference>
<keyword evidence="5" id="KW-1185">Reference proteome</keyword>